<organism evidence="1 2">
    <name type="scientific">Candidatus Yanofskybacteria bacterium RIFCSPHIGHO2_01_FULL_45_42</name>
    <dbReference type="NCBI Taxonomy" id="1802671"/>
    <lineage>
        <taxon>Bacteria</taxon>
        <taxon>Candidatus Yanofskyibacteriota</taxon>
    </lineage>
</organism>
<dbReference type="Proteomes" id="UP000178023">
    <property type="component" value="Unassembled WGS sequence"/>
</dbReference>
<evidence type="ECO:0000313" key="2">
    <source>
        <dbReference type="Proteomes" id="UP000178023"/>
    </source>
</evidence>
<evidence type="ECO:0000313" key="1">
    <source>
        <dbReference type="EMBL" id="OGN07867.1"/>
    </source>
</evidence>
<gene>
    <name evidence="1" type="ORF">A2750_00240</name>
</gene>
<dbReference type="EMBL" id="MGJL01000017">
    <property type="protein sequence ID" value="OGN07867.1"/>
    <property type="molecule type" value="Genomic_DNA"/>
</dbReference>
<protein>
    <submittedName>
        <fullName evidence="1">Uncharacterized protein</fullName>
    </submittedName>
</protein>
<accession>A0A1F8F406</accession>
<comment type="caution">
    <text evidence="1">The sequence shown here is derived from an EMBL/GenBank/DDBJ whole genome shotgun (WGS) entry which is preliminary data.</text>
</comment>
<dbReference type="AlphaFoldDB" id="A0A1F8F406"/>
<reference evidence="1 2" key="1">
    <citation type="journal article" date="2016" name="Nat. Commun.">
        <title>Thousands of microbial genomes shed light on interconnected biogeochemical processes in an aquifer system.</title>
        <authorList>
            <person name="Anantharaman K."/>
            <person name="Brown C.T."/>
            <person name="Hug L.A."/>
            <person name="Sharon I."/>
            <person name="Castelle C.J."/>
            <person name="Probst A.J."/>
            <person name="Thomas B.C."/>
            <person name="Singh A."/>
            <person name="Wilkins M.J."/>
            <person name="Karaoz U."/>
            <person name="Brodie E.L."/>
            <person name="Williams K.H."/>
            <person name="Hubbard S.S."/>
            <person name="Banfield J.F."/>
        </authorList>
    </citation>
    <scope>NUCLEOTIDE SEQUENCE [LARGE SCALE GENOMIC DNA]</scope>
</reference>
<name>A0A1F8F406_9BACT</name>
<sequence length="99" mass="11462">MEFVEKYKLPDNFGVDSIPLKHPETGEKIYLIGEARMEEWYRKMPGQGNRDGQMWPLMQGPGFDIRELEVHPDIRRELAGVGTFTKKSSIKQQCCESKC</sequence>
<proteinExistence type="predicted"/>